<evidence type="ECO:0000256" key="2">
    <source>
        <dbReference type="ARBA" id="ARBA00013164"/>
    </source>
</evidence>
<evidence type="ECO:0000256" key="3">
    <source>
        <dbReference type="ARBA" id="ARBA00022598"/>
    </source>
</evidence>
<comment type="similarity">
    <text evidence="1">Belongs to the class-I aminoacyl-tRNA synthetase family.</text>
</comment>
<reference evidence="8" key="1">
    <citation type="submission" date="2019-11" db="UniProtKB">
        <authorList>
            <consortium name="WormBaseParasite"/>
        </authorList>
    </citation>
    <scope>IDENTIFICATION</scope>
</reference>
<dbReference type="PRINTS" id="PR00985">
    <property type="entry name" value="TRNASYNTHLEU"/>
</dbReference>
<evidence type="ECO:0000313" key="8">
    <source>
        <dbReference type="WBParaSite" id="MCU_008197-RA"/>
    </source>
</evidence>
<evidence type="ECO:0000256" key="4">
    <source>
        <dbReference type="ARBA" id="ARBA00022741"/>
    </source>
</evidence>
<dbReference type="InterPro" id="IPR014729">
    <property type="entry name" value="Rossmann-like_a/b/a_fold"/>
</dbReference>
<name>A0A5K3FIY1_MESCO</name>
<evidence type="ECO:0000256" key="1">
    <source>
        <dbReference type="ARBA" id="ARBA00005594"/>
    </source>
</evidence>
<dbReference type="GO" id="GO:0032543">
    <property type="term" value="P:mitochondrial translation"/>
    <property type="evidence" value="ECO:0007669"/>
    <property type="project" value="TreeGrafter"/>
</dbReference>
<dbReference type="GO" id="GO:0005524">
    <property type="term" value="F:ATP binding"/>
    <property type="evidence" value="ECO:0007669"/>
    <property type="project" value="UniProtKB-KW"/>
</dbReference>
<dbReference type="GO" id="GO:0006429">
    <property type="term" value="P:leucyl-tRNA aminoacylation"/>
    <property type="evidence" value="ECO:0007669"/>
    <property type="project" value="InterPro"/>
</dbReference>
<dbReference type="InterPro" id="IPR002302">
    <property type="entry name" value="Leu-tRNA-ligase"/>
</dbReference>
<dbReference type="WBParaSite" id="MCU_008197-RA">
    <property type="protein sequence ID" value="MCU_008197-RA"/>
    <property type="gene ID" value="MCU_008197"/>
</dbReference>
<accession>A0A5K3FIY1</accession>
<dbReference type="SUPFAM" id="SSF52374">
    <property type="entry name" value="Nucleotidylyl transferase"/>
    <property type="match status" value="1"/>
</dbReference>
<dbReference type="Gene3D" id="1.10.730.10">
    <property type="entry name" value="Isoleucyl-tRNA Synthetase, Domain 1"/>
    <property type="match status" value="1"/>
</dbReference>
<keyword evidence="6" id="KW-0648">Protein biosynthesis</keyword>
<evidence type="ECO:0000256" key="5">
    <source>
        <dbReference type="ARBA" id="ARBA00022840"/>
    </source>
</evidence>
<keyword evidence="4" id="KW-0547">Nucleotide-binding</keyword>
<dbReference type="EC" id="6.1.1.4" evidence="2"/>
<dbReference type="AlphaFoldDB" id="A0A5K3FIY1"/>
<dbReference type="PANTHER" id="PTHR43740">
    <property type="entry name" value="LEUCYL-TRNA SYNTHETASE"/>
    <property type="match status" value="1"/>
</dbReference>
<evidence type="ECO:0000256" key="6">
    <source>
        <dbReference type="ARBA" id="ARBA00022917"/>
    </source>
</evidence>
<evidence type="ECO:0000256" key="7">
    <source>
        <dbReference type="ARBA" id="ARBA00023146"/>
    </source>
</evidence>
<dbReference type="Gene3D" id="3.40.50.620">
    <property type="entry name" value="HUPs"/>
    <property type="match status" value="1"/>
</dbReference>
<keyword evidence="7" id="KW-0030">Aminoacyl-tRNA synthetase</keyword>
<proteinExistence type="inferred from homology"/>
<keyword evidence="5" id="KW-0067">ATP-binding</keyword>
<protein>
    <recommendedName>
        <fullName evidence="2">leucine--tRNA ligase</fullName>
        <ecNumber evidence="2">6.1.1.4</ecNumber>
    </recommendedName>
</protein>
<dbReference type="PANTHER" id="PTHR43740:SF2">
    <property type="entry name" value="LEUCINE--TRNA LIGASE, MITOCHONDRIAL"/>
    <property type="match status" value="1"/>
</dbReference>
<sequence>MPCTLNYSCGGPADRETDTLDTFVDSSWYYLRFLDPSNSDEICSRACACNHLPVDIYVGGIEHAIRHLFYARFIAHFLHSEMGLLPRREPFSRFLPVGLVLGQTFRSPTTGQFFPFCEVEKDSSGTIRAKATGEVLVETWEKMSKSKLNGVDPADVVARHGLEVTRVTMLSNFGPHAARRWSEGEILRGVKSWQIRLWKLIGHLIEFSNNPSILWPSPDLVDFLATNEQFVHDHSRIINQVLPFIHGFLRLCKLDL</sequence>
<keyword evidence="3" id="KW-0436">Ligase</keyword>
<organism evidence="8">
    <name type="scientific">Mesocestoides corti</name>
    <name type="common">Flatworm</name>
    <dbReference type="NCBI Taxonomy" id="53468"/>
    <lineage>
        <taxon>Eukaryota</taxon>
        <taxon>Metazoa</taxon>
        <taxon>Spiralia</taxon>
        <taxon>Lophotrochozoa</taxon>
        <taxon>Platyhelminthes</taxon>
        <taxon>Cestoda</taxon>
        <taxon>Eucestoda</taxon>
        <taxon>Cyclophyllidea</taxon>
        <taxon>Mesocestoididae</taxon>
        <taxon>Mesocestoides</taxon>
    </lineage>
</organism>
<dbReference type="GO" id="GO:0005739">
    <property type="term" value="C:mitochondrion"/>
    <property type="evidence" value="ECO:0007669"/>
    <property type="project" value="TreeGrafter"/>
</dbReference>
<dbReference type="GO" id="GO:0004823">
    <property type="term" value="F:leucine-tRNA ligase activity"/>
    <property type="evidence" value="ECO:0007669"/>
    <property type="project" value="UniProtKB-EC"/>
</dbReference>